<name>A0ABT2ZDZ8_9RHOB</name>
<gene>
    <name evidence="4" type="ORF">OEW28_12105</name>
</gene>
<dbReference type="NCBIfam" id="TIGR02226">
    <property type="entry name" value="two_anch"/>
    <property type="match status" value="1"/>
</dbReference>
<dbReference type="Pfam" id="PF07584">
    <property type="entry name" value="BatA"/>
    <property type="match status" value="1"/>
</dbReference>
<dbReference type="CDD" id="cd03143">
    <property type="entry name" value="A4_beta-galactosidase_middle_domain"/>
    <property type="match status" value="1"/>
</dbReference>
<dbReference type="PANTHER" id="PTHR37464">
    <property type="entry name" value="BLL2463 PROTEIN"/>
    <property type="match status" value="1"/>
</dbReference>
<dbReference type="Proteomes" id="UP001652542">
    <property type="component" value="Unassembled WGS sequence"/>
</dbReference>
<feature type="domain" description="DUF4159" evidence="3">
    <location>
        <begin position="679"/>
        <end position="897"/>
    </location>
</feature>
<dbReference type="EMBL" id="JAOWKY010000003">
    <property type="protein sequence ID" value="MCV2869368.1"/>
    <property type="molecule type" value="Genomic_DNA"/>
</dbReference>
<keyword evidence="1" id="KW-0812">Transmembrane</keyword>
<organism evidence="4 5">
    <name type="scientific">Albidovulum marisflavi</name>
    <dbReference type="NCBI Taxonomy" id="2984159"/>
    <lineage>
        <taxon>Bacteria</taxon>
        <taxon>Pseudomonadati</taxon>
        <taxon>Pseudomonadota</taxon>
        <taxon>Alphaproteobacteria</taxon>
        <taxon>Rhodobacterales</taxon>
        <taxon>Paracoccaceae</taxon>
        <taxon>Albidovulum</taxon>
    </lineage>
</organism>
<dbReference type="PANTHER" id="PTHR37464:SF1">
    <property type="entry name" value="BLL2463 PROTEIN"/>
    <property type="match status" value="1"/>
</dbReference>
<evidence type="ECO:0000256" key="1">
    <source>
        <dbReference type="SAM" id="Phobius"/>
    </source>
</evidence>
<keyword evidence="5" id="KW-1185">Reference proteome</keyword>
<dbReference type="Pfam" id="PF13709">
    <property type="entry name" value="DUF4159"/>
    <property type="match status" value="1"/>
</dbReference>
<dbReference type="Gene3D" id="3.40.50.880">
    <property type="match status" value="1"/>
</dbReference>
<evidence type="ECO:0000313" key="5">
    <source>
        <dbReference type="Proteomes" id="UP001652542"/>
    </source>
</evidence>
<feature type="domain" description="Aerotolerance regulator N-terminal" evidence="2">
    <location>
        <begin position="3"/>
        <end position="81"/>
    </location>
</feature>
<reference evidence="4 5" key="1">
    <citation type="submission" date="2022-10" db="EMBL/GenBank/DDBJ databases">
        <title>Defluviimonas sp. nov., isolated from ocean surface water.</title>
        <authorList>
            <person name="He W."/>
            <person name="Wang L."/>
            <person name="Zhang D.-F."/>
        </authorList>
    </citation>
    <scope>NUCLEOTIDE SEQUENCE [LARGE SCALE GENOMIC DNA]</scope>
    <source>
        <strain evidence="4 5">WL0002</strain>
    </source>
</reference>
<evidence type="ECO:0000259" key="2">
    <source>
        <dbReference type="Pfam" id="PF07584"/>
    </source>
</evidence>
<evidence type="ECO:0000313" key="4">
    <source>
        <dbReference type="EMBL" id="MCV2869368.1"/>
    </source>
</evidence>
<dbReference type="Gene3D" id="3.40.50.12140">
    <property type="entry name" value="Domain of unknown function DUF4159"/>
    <property type="match status" value="1"/>
</dbReference>
<dbReference type="InterPro" id="IPR025297">
    <property type="entry name" value="DUF4159"/>
</dbReference>
<dbReference type="InterPro" id="IPR011933">
    <property type="entry name" value="Double_TM_dom"/>
</dbReference>
<dbReference type="InterPro" id="IPR024163">
    <property type="entry name" value="Aerotolerance_reg_N"/>
</dbReference>
<keyword evidence="1" id="KW-1133">Transmembrane helix</keyword>
<proteinExistence type="predicted"/>
<dbReference type="RefSeq" id="WP_263735363.1">
    <property type="nucleotide sequence ID" value="NZ_JAOWKY010000003.1"/>
</dbReference>
<dbReference type="SUPFAM" id="SSF52317">
    <property type="entry name" value="Class I glutamine amidotransferase-like"/>
    <property type="match status" value="1"/>
</dbReference>
<evidence type="ECO:0000259" key="3">
    <source>
        <dbReference type="Pfam" id="PF13709"/>
    </source>
</evidence>
<sequence>MMMLGPIGFTAPWLLVGLLALPVLWILLRVVPPAPIRRRFPGVALLLGLRDEDHETDCTPWWLLLIRMLAIAALILGFAGPVLNPEVREPGSGPLLIVADGSWADARDWPRRKERITAVLQEAGRNGRAAALTAVTQDARDLGFRSARDVASGLPGFVPAPWEPDAAAYSALAQALPEGAFDTFWLSDGLARDGRETLLQALRGRGNVTVFESPREVFALQPTAYGDGKVTLGVLRAHSGGEATVEVVGLGLDPAGVERELARLEVAFGTGEAAAKAVFDLPAELRNRIARFEILGQRTAGAVALTDDAIRRREVALVEGGAGREGLELLSPGHYLRQALAPTADVIEGTVEDMIRADPDVIILADVAKVAASERLAEWIEKGGLLVRFAGPHMAAADWTASDEPLLPVQLRSGGRSVGGALSWGEPKTLAPFPQGSPFAGLDIPDEVRVSSQVIAEPGPELAARTIAALADGTPLVTRKALGQGSVVMFHVTANAEWSGLPLSGLFVQMLERLAVSTRQSAPGAEDMKGTVWSVERVLDAFGALEDAGDRPGIPGEDLAGARSSARILPGLYASGDRTVAVNAVGPDRALAPATWPEDVTVEGLSDARELPLSGWLLAAGLGLLFADVLAALALSGRLIGGRAGAAAILVAGLLLHAHPSRAEMSDEQLVDAAGNVVLAYVRTGDAEVDRVSEAGLRGLSDVLFYRTAVEPSAPMGVDVETDELSVFTLLYWPVTAAEPTPSPTAYLRLNRYLRSGGMILFDTRDADVAGFGTATPEGRRLQALAAPLDIPPLEPIPSDHVLTRAFYLLQDFPGRHAGPPVWVEAAPPDAELAEGMPFRNLNDGVTPVIIGGNDWASAWAVDDGGWPMLPVGRGLSGERQREIAYRFGVNVVMHVLTGNYKSDQVHVPALLERLGQ</sequence>
<protein>
    <submittedName>
        <fullName evidence="4">DUF4159 domain-containing protein</fullName>
    </submittedName>
</protein>
<keyword evidence="1" id="KW-0472">Membrane</keyword>
<accession>A0ABT2ZDZ8</accession>
<feature type="transmembrane region" description="Helical" evidence="1">
    <location>
        <begin position="61"/>
        <end position="83"/>
    </location>
</feature>
<comment type="caution">
    <text evidence="4">The sequence shown here is derived from an EMBL/GenBank/DDBJ whole genome shotgun (WGS) entry which is preliminary data.</text>
</comment>
<dbReference type="InterPro" id="IPR029062">
    <property type="entry name" value="Class_I_gatase-like"/>
</dbReference>